<reference evidence="2" key="1">
    <citation type="submission" date="2023-01" db="EMBL/GenBank/DDBJ databases">
        <authorList>
            <person name="Van Ghelder C."/>
            <person name="Rancurel C."/>
        </authorList>
    </citation>
    <scope>NUCLEOTIDE SEQUENCE</scope>
    <source>
        <strain evidence="2">CNCM I-4278</strain>
    </source>
</reference>
<feature type="compositionally biased region" description="Polar residues" evidence="1">
    <location>
        <begin position="260"/>
        <end position="273"/>
    </location>
</feature>
<comment type="caution">
    <text evidence="2">The sequence shown here is derived from an EMBL/GenBank/DDBJ whole genome shotgun (WGS) entry which is preliminary data.</text>
</comment>
<dbReference type="PANTHER" id="PTHR46082">
    <property type="entry name" value="ATP/GTP-BINDING PROTEIN-RELATED"/>
    <property type="match status" value="1"/>
</dbReference>
<gene>
    <name evidence="2" type="ORF">PDIGIT_LOCUS4940</name>
</gene>
<dbReference type="Proteomes" id="UP001152607">
    <property type="component" value="Unassembled WGS sequence"/>
</dbReference>
<evidence type="ECO:0008006" key="4">
    <source>
        <dbReference type="Google" id="ProtNLM"/>
    </source>
</evidence>
<sequence length="669" mass="75083">MRQASSCPLCLFTIDEQPLDERLVANDSSDQNRNTSWAMGSHVADHLHHLMIISLQIMSAMQVSHNEDQDQRQGHPQSQSSGPSTAFSALDDGEMRKRLNDLPDSISGSMNMSESYQETAWISVMQEKSLSMADNMASLALTYISQDLWTQAEVLEEQVTEARKEVLGSEHPDTLVSINQLGVIFASQGKNEDAKSMYQQALQGRIKVLGAEHPNTLASMTSLAAIYKDLGQWEEAEKLERLRLASHTSIGPERDGHSPPSGTNTRVPLTDATQGRRKRRYSGSLKVIQRPLSSDSEIWNISDLSNDFLAESLRWHPTERDIESLASPHHYNVVADVSYSIPLIFGFGPAIKVSVHPLRIRDLPFLCHNHVIYEWPPSSAPPQTYSHLVLPATMSQDSMTNLPTDLDNHLSLLVKSHFRSFPLYCSPITVLREVYVLYLSLPQNTHEHLLEQALKLLTLVHLSGDITIPSPSTNSVLDELIGSTMTLEEPLATTPCFIRAQFGTIAQTLALSLMKEVLLSLEELSLKNGLRVWPVALATLMLVLMTIESIQYHASKLPYHHNYDSTESKPGSESQLENEDAVKSLLAFYTARFGDYHSRLHDMRDRTATGSSDLDMNPEDKFIENIREMIKKISLGEYAVRRAGAERVDQDMQWFFDRLVARLLVLDTK</sequence>
<protein>
    <recommendedName>
        <fullName evidence="4">Kinesin light chain</fullName>
    </recommendedName>
</protein>
<dbReference type="SUPFAM" id="SSF48452">
    <property type="entry name" value="TPR-like"/>
    <property type="match status" value="1"/>
</dbReference>
<accession>A0A9W4UBW8</accession>
<feature type="region of interest" description="Disordered" evidence="1">
    <location>
        <begin position="63"/>
        <end position="89"/>
    </location>
</feature>
<evidence type="ECO:0000313" key="3">
    <source>
        <dbReference type="Proteomes" id="UP001152607"/>
    </source>
</evidence>
<keyword evidence="3" id="KW-1185">Reference proteome</keyword>
<dbReference type="AlphaFoldDB" id="A0A9W4UBW8"/>
<organism evidence="2 3">
    <name type="scientific">Periconia digitata</name>
    <dbReference type="NCBI Taxonomy" id="1303443"/>
    <lineage>
        <taxon>Eukaryota</taxon>
        <taxon>Fungi</taxon>
        <taxon>Dikarya</taxon>
        <taxon>Ascomycota</taxon>
        <taxon>Pezizomycotina</taxon>
        <taxon>Dothideomycetes</taxon>
        <taxon>Pleosporomycetidae</taxon>
        <taxon>Pleosporales</taxon>
        <taxon>Massarineae</taxon>
        <taxon>Periconiaceae</taxon>
        <taxon>Periconia</taxon>
    </lineage>
</organism>
<evidence type="ECO:0000256" key="1">
    <source>
        <dbReference type="SAM" id="MobiDB-lite"/>
    </source>
</evidence>
<feature type="region of interest" description="Disordered" evidence="1">
    <location>
        <begin position="248"/>
        <end position="280"/>
    </location>
</feature>
<dbReference type="Pfam" id="PF13424">
    <property type="entry name" value="TPR_12"/>
    <property type="match status" value="1"/>
</dbReference>
<feature type="compositionally biased region" description="Low complexity" evidence="1">
    <location>
        <begin position="74"/>
        <end position="84"/>
    </location>
</feature>
<dbReference type="InterPro" id="IPR053137">
    <property type="entry name" value="NLR-like"/>
</dbReference>
<dbReference type="PANTHER" id="PTHR46082:SF6">
    <property type="entry name" value="AAA+ ATPASE DOMAIN-CONTAINING PROTEIN-RELATED"/>
    <property type="match status" value="1"/>
</dbReference>
<proteinExistence type="predicted"/>
<dbReference type="Gene3D" id="1.25.40.10">
    <property type="entry name" value="Tetratricopeptide repeat domain"/>
    <property type="match status" value="1"/>
</dbReference>
<dbReference type="Pfam" id="PF13374">
    <property type="entry name" value="TPR_10"/>
    <property type="match status" value="1"/>
</dbReference>
<dbReference type="InterPro" id="IPR011990">
    <property type="entry name" value="TPR-like_helical_dom_sf"/>
</dbReference>
<dbReference type="EMBL" id="CAOQHR010000003">
    <property type="protein sequence ID" value="CAI6331911.1"/>
    <property type="molecule type" value="Genomic_DNA"/>
</dbReference>
<name>A0A9W4UBW8_9PLEO</name>
<dbReference type="OrthoDB" id="3921198at2759"/>
<evidence type="ECO:0000313" key="2">
    <source>
        <dbReference type="EMBL" id="CAI6331911.1"/>
    </source>
</evidence>